<comment type="subcellular location">
    <subcellularLocation>
        <location evidence="1">Cell membrane</location>
        <topology evidence="1">Multi-pass membrane protein</topology>
    </subcellularLocation>
</comment>
<dbReference type="GO" id="GO:0046872">
    <property type="term" value="F:metal ion binding"/>
    <property type="evidence" value="ECO:0007669"/>
    <property type="project" value="UniProtKB-KW"/>
</dbReference>
<keyword evidence="8" id="KW-0408">Iron</keyword>
<feature type="transmembrane region" description="Helical" evidence="11">
    <location>
        <begin position="221"/>
        <end position="239"/>
    </location>
</feature>
<proteinExistence type="predicted"/>
<dbReference type="AlphaFoldDB" id="A0A381TZ52"/>
<dbReference type="PANTHER" id="PTHR43255">
    <property type="entry name" value="IRON-SULFUR-BINDING OXIDOREDUCTASE FADF-RELATED-RELATED"/>
    <property type="match status" value="1"/>
</dbReference>
<evidence type="ECO:0000313" key="13">
    <source>
        <dbReference type="EMBL" id="SVA21285.1"/>
    </source>
</evidence>
<reference evidence="13" key="1">
    <citation type="submission" date="2018-05" db="EMBL/GenBank/DDBJ databases">
        <authorList>
            <person name="Lanie J.A."/>
            <person name="Ng W.-L."/>
            <person name="Kazmierczak K.M."/>
            <person name="Andrzejewski T.M."/>
            <person name="Davidsen T.M."/>
            <person name="Wayne K.J."/>
            <person name="Tettelin H."/>
            <person name="Glass J.I."/>
            <person name="Rusch D."/>
            <person name="Podicherti R."/>
            <person name="Tsui H.-C.T."/>
            <person name="Winkler M.E."/>
        </authorList>
    </citation>
    <scope>NUCLEOTIDE SEQUENCE</scope>
</reference>
<dbReference type="InterPro" id="IPR017900">
    <property type="entry name" value="4Fe4S_Fe_S_CS"/>
</dbReference>
<dbReference type="InterPro" id="IPR017896">
    <property type="entry name" value="4Fe4S_Fe-S-bd"/>
</dbReference>
<dbReference type="GO" id="GO:0016491">
    <property type="term" value="F:oxidoreductase activity"/>
    <property type="evidence" value="ECO:0007669"/>
    <property type="project" value="UniProtKB-KW"/>
</dbReference>
<evidence type="ECO:0000256" key="1">
    <source>
        <dbReference type="ARBA" id="ARBA00004651"/>
    </source>
</evidence>
<organism evidence="13">
    <name type="scientific">marine metagenome</name>
    <dbReference type="NCBI Taxonomy" id="408172"/>
    <lineage>
        <taxon>unclassified sequences</taxon>
        <taxon>metagenomes</taxon>
        <taxon>ecological metagenomes</taxon>
    </lineage>
</organism>
<dbReference type="InterPro" id="IPR004017">
    <property type="entry name" value="Cys_rich_dom"/>
</dbReference>
<dbReference type="Gene3D" id="1.10.1060.10">
    <property type="entry name" value="Alpha-helical ferredoxin"/>
    <property type="match status" value="1"/>
</dbReference>
<protein>
    <recommendedName>
        <fullName evidence="12">4Fe-4S ferredoxin-type domain-containing protein</fullName>
    </recommendedName>
</protein>
<keyword evidence="6 11" id="KW-1133">Transmembrane helix</keyword>
<dbReference type="GO" id="GO:0005886">
    <property type="term" value="C:plasma membrane"/>
    <property type="evidence" value="ECO:0007669"/>
    <property type="project" value="UniProtKB-SubCell"/>
</dbReference>
<evidence type="ECO:0000256" key="2">
    <source>
        <dbReference type="ARBA" id="ARBA00022475"/>
    </source>
</evidence>
<keyword evidence="9" id="KW-0411">Iron-sulfur</keyword>
<keyword evidence="2" id="KW-1003">Cell membrane</keyword>
<feature type="transmembrane region" description="Helical" evidence="11">
    <location>
        <begin position="12"/>
        <end position="34"/>
    </location>
</feature>
<dbReference type="InterPro" id="IPR036197">
    <property type="entry name" value="NarG-like_sf"/>
</dbReference>
<dbReference type="Pfam" id="PF13237">
    <property type="entry name" value="Fer4_10"/>
    <property type="match status" value="1"/>
</dbReference>
<keyword evidence="3" id="KW-0004">4Fe-4S</keyword>
<feature type="domain" description="4Fe-4S ferredoxin-type" evidence="12">
    <location>
        <begin position="285"/>
        <end position="315"/>
    </location>
</feature>
<feature type="transmembrane region" description="Helical" evidence="11">
    <location>
        <begin position="165"/>
        <end position="188"/>
    </location>
</feature>
<dbReference type="InterPro" id="IPR023234">
    <property type="entry name" value="NarG-like_domain"/>
</dbReference>
<evidence type="ECO:0000256" key="8">
    <source>
        <dbReference type="ARBA" id="ARBA00023004"/>
    </source>
</evidence>
<evidence type="ECO:0000256" key="4">
    <source>
        <dbReference type="ARBA" id="ARBA00022692"/>
    </source>
</evidence>
<dbReference type="PANTHER" id="PTHR43255:SF1">
    <property type="entry name" value="IRON-SULFUR-BINDING OXIDOREDUCTASE FADF-RELATED"/>
    <property type="match status" value="1"/>
</dbReference>
<evidence type="ECO:0000256" key="6">
    <source>
        <dbReference type="ARBA" id="ARBA00022989"/>
    </source>
</evidence>
<evidence type="ECO:0000256" key="11">
    <source>
        <dbReference type="SAM" id="Phobius"/>
    </source>
</evidence>
<name>A0A381TZ52_9ZZZZ</name>
<feature type="transmembrane region" description="Helical" evidence="11">
    <location>
        <begin position="124"/>
        <end position="144"/>
    </location>
</feature>
<evidence type="ECO:0000256" key="9">
    <source>
        <dbReference type="ARBA" id="ARBA00023014"/>
    </source>
</evidence>
<evidence type="ECO:0000256" key="5">
    <source>
        <dbReference type="ARBA" id="ARBA00022723"/>
    </source>
</evidence>
<evidence type="ECO:0000256" key="3">
    <source>
        <dbReference type="ARBA" id="ARBA00022485"/>
    </source>
</evidence>
<evidence type="ECO:0000256" key="10">
    <source>
        <dbReference type="ARBA" id="ARBA00023136"/>
    </source>
</evidence>
<keyword evidence="7" id="KW-0560">Oxidoreductase</keyword>
<dbReference type="InterPro" id="IPR009051">
    <property type="entry name" value="Helical_ferredxn"/>
</dbReference>
<dbReference type="Gene3D" id="1.20.950.20">
    <property type="entry name" value="Transmembrane di-heme cytochromes, Chain C"/>
    <property type="match status" value="1"/>
</dbReference>
<evidence type="ECO:0000256" key="7">
    <source>
        <dbReference type="ARBA" id="ARBA00023002"/>
    </source>
</evidence>
<accession>A0A381TZ52</accession>
<dbReference type="GO" id="GO:0051539">
    <property type="term" value="F:4 iron, 4 sulfur cluster binding"/>
    <property type="evidence" value="ECO:0007669"/>
    <property type="project" value="UniProtKB-KW"/>
</dbReference>
<keyword evidence="5" id="KW-0479">Metal-binding</keyword>
<evidence type="ECO:0000259" key="12">
    <source>
        <dbReference type="PROSITE" id="PS51379"/>
    </source>
</evidence>
<dbReference type="SUPFAM" id="SSF46548">
    <property type="entry name" value="alpha-helical ferredoxin"/>
    <property type="match status" value="1"/>
</dbReference>
<feature type="domain" description="4Fe-4S ferredoxin-type" evidence="12">
    <location>
        <begin position="344"/>
        <end position="374"/>
    </location>
</feature>
<dbReference type="EMBL" id="UINC01005431">
    <property type="protein sequence ID" value="SVA21285.1"/>
    <property type="molecule type" value="Genomic_DNA"/>
</dbReference>
<sequence length="660" mass="73063">MVPPNDFLGLMPSWAVIYAATAVCFGSAIAILYVRMFRPILSGKPSGRTDQLPRRIFGSIPYILGQKKVLQSTHITRDRAGMAHATIFWGFLSFSVSYIIFIYGDSINPRFSTTILSETGVRIFGAYLDCLSVALLILIVFAILRRWVFTPNRLKFDLTQKSEAAIILALIALLMISTILAEGFYVAVENSDSHSFLGNALGNWLSNLGITGGGASAIYQFSWWVHLFIILGFAVYIPISKHVHLVGAPIGFVARQLESKGTLTTITDFEEAESFGASKMKDFNQKQLLDAFACAVCGRCTDVCPANITGKMLSPMHVVQGLRYHIADATSVKKESEIPNIIGTRVEKQAVWDCLTCGACTEVCPVGNEPFHPLIDIRRYMVMEEPDIPEGAQAALLSLEQRGHPWSGTTFTRESWYEGLDVRTFQENPEAEYLLWVGCTNALEQRSQSIPRAMVSILNRAGLDFAILGTEETCTGDPARRLGNEYLYQMLAMQNIETFNRYGVKKILTSCPHCFNNLKNEYPHLGGIYNVLHYSELISDLIDRGAIKPVVAIETKMAYHDSCYLGRHNGVYEAPREVAKSIPGLELVEMENCRGNGFCCGAGGGHMWYEEEGTSRVNHARTDQFLETGADTVGVSCPFCMQMMEEGVQSKGASGTRQVK</sequence>
<dbReference type="InterPro" id="IPR051460">
    <property type="entry name" value="HdrC_iron-sulfur_subunit"/>
</dbReference>
<dbReference type="PROSITE" id="PS00198">
    <property type="entry name" value="4FE4S_FER_1"/>
    <property type="match status" value="1"/>
</dbReference>
<keyword evidence="4 11" id="KW-0812">Transmembrane</keyword>
<dbReference type="Pfam" id="PF02665">
    <property type="entry name" value="Nitrate_red_gam"/>
    <property type="match status" value="1"/>
</dbReference>
<feature type="transmembrane region" description="Helical" evidence="11">
    <location>
        <begin position="86"/>
        <end position="104"/>
    </location>
</feature>
<gene>
    <name evidence="13" type="ORF">METZ01_LOCUS74139</name>
</gene>
<dbReference type="PROSITE" id="PS51379">
    <property type="entry name" value="4FE4S_FER_2"/>
    <property type="match status" value="2"/>
</dbReference>
<keyword evidence="10 11" id="KW-0472">Membrane</keyword>
<dbReference type="Pfam" id="PF02754">
    <property type="entry name" value="CCG"/>
    <property type="match status" value="2"/>
</dbReference>
<feature type="non-terminal residue" evidence="13">
    <location>
        <position position="660"/>
    </location>
</feature>
<dbReference type="SUPFAM" id="SSF103501">
    <property type="entry name" value="Respiratory nitrate reductase 1 gamma chain"/>
    <property type="match status" value="1"/>
</dbReference>